<name>A0A3B7MJ48_9BACT</name>
<keyword evidence="3" id="KW-1185">Reference proteome</keyword>
<proteinExistence type="predicted"/>
<protein>
    <submittedName>
        <fullName evidence="2">T9SS C-terminal target domain-containing protein</fullName>
    </submittedName>
</protein>
<sequence length="328" mass="35607">MKSIYILLLHLLLAGSLWAQQVQVGAGASVVLYPGSSFSSNGLVLTPSTTTTLSGFTIDNSTTVNHPFGPTYVTRVYQFNPTGPAFSGDIRFNYTDGELNGLTESALQVIVYNGTSWQAAGTSVNDGTLNYVDATGISNLLLGEVILANSLALPLRWGPISATRQQNTVTVRWITEQEQQVSHFDVERSTDGLHWATAIAGIAAGNQSHRREYVQSDKTDHTGALYYRIRQTDIDGRYTFSKVAMVGAWRGMDPLTVQPNPASGYFSVTGIAADEVVQTDLYTPGGALIKTWKGYQQRYTLPALAAGVYYARIHLANGQMVSRQLAVQ</sequence>
<evidence type="ECO:0000256" key="1">
    <source>
        <dbReference type="SAM" id="SignalP"/>
    </source>
</evidence>
<dbReference type="Gene3D" id="2.60.40.10">
    <property type="entry name" value="Immunoglobulins"/>
    <property type="match status" value="1"/>
</dbReference>
<dbReference type="RefSeq" id="WP_119049097.1">
    <property type="nucleotide sequence ID" value="NZ_CP032157.1"/>
</dbReference>
<dbReference type="KEGG" id="pseg:D3H65_04380"/>
<dbReference type="EMBL" id="CP032157">
    <property type="protein sequence ID" value="AXY73259.1"/>
    <property type="molecule type" value="Genomic_DNA"/>
</dbReference>
<dbReference type="AlphaFoldDB" id="A0A3B7MJ48"/>
<evidence type="ECO:0000313" key="2">
    <source>
        <dbReference type="EMBL" id="AXY73259.1"/>
    </source>
</evidence>
<keyword evidence="1" id="KW-0732">Signal</keyword>
<dbReference type="OrthoDB" id="645715at2"/>
<dbReference type="Proteomes" id="UP000263900">
    <property type="component" value="Chromosome"/>
</dbReference>
<feature type="signal peptide" evidence="1">
    <location>
        <begin position="1"/>
        <end position="19"/>
    </location>
</feature>
<reference evidence="2 3" key="1">
    <citation type="submission" date="2018-09" db="EMBL/GenBank/DDBJ databases">
        <title>Genome sequencing of strain 6GH32-13.</title>
        <authorList>
            <person name="Weon H.-Y."/>
            <person name="Heo J."/>
            <person name="Kwon S.-W."/>
        </authorList>
    </citation>
    <scope>NUCLEOTIDE SEQUENCE [LARGE SCALE GENOMIC DNA]</scope>
    <source>
        <strain evidence="2 3">5GH32-13</strain>
    </source>
</reference>
<organism evidence="2 3">
    <name type="scientific">Paraflavitalea soli</name>
    <dbReference type="NCBI Taxonomy" id="2315862"/>
    <lineage>
        <taxon>Bacteria</taxon>
        <taxon>Pseudomonadati</taxon>
        <taxon>Bacteroidota</taxon>
        <taxon>Chitinophagia</taxon>
        <taxon>Chitinophagales</taxon>
        <taxon>Chitinophagaceae</taxon>
        <taxon>Paraflavitalea</taxon>
    </lineage>
</organism>
<feature type="chain" id="PRO_5017539120" evidence="1">
    <location>
        <begin position="20"/>
        <end position="328"/>
    </location>
</feature>
<accession>A0A3B7MJ48</accession>
<gene>
    <name evidence="2" type="ORF">D3H65_04380</name>
</gene>
<dbReference type="InterPro" id="IPR013783">
    <property type="entry name" value="Ig-like_fold"/>
</dbReference>
<evidence type="ECO:0000313" key="3">
    <source>
        <dbReference type="Proteomes" id="UP000263900"/>
    </source>
</evidence>